<evidence type="ECO:0000256" key="3">
    <source>
        <dbReference type="ARBA" id="ARBA00022989"/>
    </source>
</evidence>
<sequence length="466" mass="52418">MMRVNLSLTQLVAWLSFVTVSLYIFIGMELSYLGKVSLMCFILALGLFVFSKIPAGLAGMLCLVIAVLLGIPEDMLFNAFNQHIVWLMIGAFIISAVIETSGLLDRLVGWMAKHCDSMFRAVIFIIITVLFMTFTIPSTSSRAAAFIPIFKALKIQFSKYTSFLGLLIPIMILMLTNATLIGAGSHLIGIGILESQTDSHITYMDFLLWGLPFALIVSVITVTIMYWRIKPEDSLSLTTYENNQLMRRSKQPFTQKEKTALILIGVTILLWLTESLHGFDIAFITIAMSFVMLLPQFNLIGWSSALKKVSWSLIFFVASATVLGKLLVKYKVIAYFQKHMIEVLHDIPTTNEGVLIFLISVISVLSHLLITSHTTRAVVLIPVFLLLSQLFNLNDVAVVFIALIGINYCVTLPVSSKALLIFYELKERPFTTKQLAQLSIWLMPVYVGIMVTFYFIYWQFTGLHLR</sequence>
<feature type="transmembrane region" description="Helical" evidence="5">
    <location>
        <begin position="257"/>
        <end position="273"/>
    </location>
</feature>
<feature type="transmembrane region" description="Helical" evidence="5">
    <location>
        <begin position="353"/>
        <end position="370"/>
    </location>
</feature>
<feature type="transmembrane region" description="Helical" evidence="5">
    <location>
        <begin position="399"/>
        <end position="423"/>
    </location>
</feature>
<dbReference type="EMBL" id="CP086654">
    <property type="protein sequence ID" value="UEX90074.1"/>
    <property type="molecule type" value="Genomic_DNA"/>
</dbReference>
<feature type="transmembrane region" description="Helical" evidence="5">
    <location>
        <begin position="377"/>
        <end position="393"/>
    </location>
</feature>
<dbReference type="Proteomes" id="UP001197626">
    <property type="component" value="Chromosome"/>
</dbReference>
<dbReference type="PANTHER" id="PTHR43652:SF2">
    <property type="entry name" value="BASIC AMINO ACID ANTIPORTER YFCC-RELATED"/>
    <property type="match status" value="1"/>
</dbReference>
<feature type="transmembrane region" description="Helical" evidence="5">
    <location>
        <begin position="84"/>
        <end position="104"/>
    </location>
</feature>
<organism evidence="6 7">
    <name type="scientific">Staphylococcus ratti</name>
    <dbReference type="NCBI Taxonomy" id="2892440"/>
    <lineage>
        <taxon>Bacteria</taxon>
        <taxon>Bacillati</taxon>
        <taxon>Bacillota</taxon>
        <taxon>Bacilli</taxon>
        <taxon>Bacillales</taxon>
        <taxon>Staphylococcaceae</taxon>
        <taxon>Staphylococcus</taxon>
    </lineage>
</organism>
<evidence type="ECO:0000256" key="2">
    <source>
        <dbReference type="ARBA" id="ARBA00022692"/>
    </source>
</evidence>
<dbReference type="InterPro" id="IPR001898">
    <property type="entry name" value="SLC13A/DASS"/>
</dbReference>
<protein>
    <submittedName>
        <fullName evidence="6">Anion permease</fullName>
    </submittedName>
</protein>
<feature type="transmembrane region" description="Helical" evidence="5">
    <location>
        <begin position="206"/>
        <end position="227"/>
    </location>
</feature>
<keyword evidence="4 5" id="KW-0472">Membrane</keyword>
<keyword evidence="7" id="KW-1185">Reference proteome</keyword>
<accession>A0ABY3PCT7</accession>
<proteinExistence type="predicted"/>
<feature type="transmembrane region" description="Helical" evidence="5">
    <location>
        <begin position="313"/>
        <end position="333"/>
    </location>
</feature>
<feature type="transmembrane region" description="Helical" evidence="5">
    <location>
        <begin position="435"/>
        <end position="457"/>
    </location>
</feature>
<feature type="transmembrane region" description="Helical" evidence="5">
    <location>
        <begin position="119"/>
        <end position="139"/>
    </location>
</feature>
<evidence type="ECO:0000256" key="5">
    <source>
        <dbReference type="SAM" id="Phobius"/>
    </source>
</evidence>
<dbReference type="InterPro" id="IPR051679">
    <property type="entry name" value="DASS-Related_Transporters"/>
</dbReference>
<comment type="subcellular location">
    <subcellularLocation>
        <location evidence="1">Membrane</location>
        <topology evidence="1">Multi-pass membrane protein</topology>
    </subcellularLocation>
</comment>
<evidence type="ECO:0000313" key="7">
    <source>
        <dbReference type="Proteomes" id="UP001197626"/>
    </source>
</evidence>
<keyword evidence="3 5" id="KW-1133">Transmembrane helix</keyword>
<evidence type="ECO:0000256" key="4">
    <source>
        <dbReference type="ARBA" id="ARBA00023136"/>
    </source>
</evidence>
<dbReference type="Pfam" id="PF00939">
    <property type="entry name" value="Na_sulph_symp"/>
    <property type="match status" value="1"/>
</dbReference>
<dbReference type="PANTHER" id="PTHR43652">
    <property type="entry name" value="BASIC AMINO ACID ANTIPORTER YFCC-RELATED"/>
    <property type="match status" value="1"/>
</dbReference>
<evidence type="ECO:0000313" key="6">
    <source>
        <dbReference type="EMBL" id="UEX90074.1"/>
    </source>
</evidence>
<feature type="transmembrane region" description="Helical" evidence="5">
    <location>
        <begin position="56"/>
        <end position="72"/>
    </location>
</feature>
<feature type="transmembrane region" description="Helical" evidence="5">
    <location>
        <begin position="160"/>
        <end position="186"/>
    </location>
</feature>
<feature type="transmembrane region" description="Helical" evidence="5">
    <location>
        <begin position="6"/>
        <end position="25"/>
    </location>
</feature>
<reference evidence="6 7" key="1">
    <citation type="journal article" date="2022" name="Pathogens">
        <title>Staphylococcus ratti sp. nov. Isolated from a Lab Rat.</title>
        <authorList>
            <person name="Kovarovic V."/>
            <person name="Sedlacek I."/>
            <person name="Petras P."/>
            <person name="Kralova S."/>
            <person name="Maslanova I."/>
            <person name="Svec P."/>
            <person name="Neumann-Schaal M."/>
            <person name="Botka T."/>
            <person name="Gelbicova T."/>
            <person name="Stankova E."/>
            <person name="Doskar J."/>
            <person name="Pantucek R."/>
        </authorList>
    </citation>
    <scope>NUCLEOTIDE SEQUENCE [LARGE SCALE GENOMIC DNA]</scope>
    <source>
        <strain evidence="6 7">CCM 9025</strain>
    </source>
</reference>
<keyword evidence="2 5" id="KW-0812">Transmembrane</keyword>
<evidence type="ECO:0000256" key="1">
    <source>
        <dbReference type="ARBA" id="ARBA00004141"/>
    </source>
</evidence>
<name>A0ABY3PCT7_9STAP</name>
<feature type="transmembrane region" description="Helical" evidence="5">
    <location>
        <begin position="279"/>
        <end position="301"/>
    </location>
</feature>
<dbReference type="RefSeq" id="WP_229292574.1">
    <property type="nucleotide sequence ID" value="NZ_CP086654.1"/>
</dbReference>
<gene>
    <name evidence="6" type="ORF">LN051_11185</name>
</gene>